<name>A0ABV1NTK1_9ACTN</name>
<evidence type="ECO:0000313" key="5">
    <source>
        <dbReference type="Proteomes" id="UP001482520"/>
    </source>
</evidence>
<dbReference type="Pfam" id="PF00176">
    <property type="entry name" value="SNF2-rel_dom"/>
    <property type="match status" value="1"/>
</dbReference>
<dbReference type="InterPro" id="IPR041650">
    <property type="entry name" value="HEPN_Swt1"/>
</dbReference>
<dbReference type="SMART" id="SM00487">
    <property type="entry name" value="DEXDc"/>
    <property type="match status" value="1"/>
</dbReference>
<evidence type="ECO:0000313" key="4">
    <source>
        <dbReference type="EMBL" id="MEQ7845828.1"/>
    </source>
</evidence>
<dbReference type="Gene3D" id="3.40.50.300">
    <property type="entry name" value="P-loop containing nucleotide triphosphate hydrolases"/>
    <property type="match status" value="1"/>
</dbReference>
<keyword evidence="1" id="KW-0378">Hydrolase</keyword>
<dbReference type="Pfam" id="PF00271">
    <property type="entry name" value="Helicase_C"/>
    <property type="match status" value="1"/>
</dbReference>
<dbReference type="InterPro" id="IPR038718">
    <property type="entry name" value="SNF2-like_sf"/>
</dbReference>
<feature type="domain" description="Helicase ATP-binding" evidence="2">
    <location>
        <begin position="273"/>
        <end position="456"/>
    </location>
</feature>
<protein>
    <submittedName>
        <fullName evidence="4">SNF2-related protein</fullName>
    </submittedName>
</protein>
<proteinExistence type="predicted"/>
<dbReference type="InterPro" id="IPR049730">
    <property type="entry name" value="SNF2/RAD54-like_C"/>
</dbReference>
<dbReference type="PROSITE" id="PS51194">
    <property type="entry name" value="HELICASE_CTER"/>
    <property type="match status" value="1"/>
</dbReference>
<dbReference type="PANTHER" id="PTHR45766">
    <property type="entry name" value="DNA ANNEALING HELICASE AND ENDONUCLEASE ZRANB3 FAMILY MEMBER"/>
    <property type="match status" value="1"/>
</dbReference>
<dbReference type="InterPro" id="IPR014001">
    <property type="entry name" value="Helicase_ATP-bd"/>
</dbReference>
<dbReference type="InterPro" id="IPR027417">
    <property type="entry name" value="P-loop_NTPase"/>
</dbReference>
<sequence>MREHLATLGALVRKVLERELPSLGPDWWSLAVLSKLSYQQRATADENEWSSLSDLDVAALLRVVDANWDLFRRRNLVKWDARNWLKEASSVRNRWAHEVPGRAPSPDRVYRDLDTLTLLADALLPGSPEATQLSEARAEALAVLAPATTTDRDEPVPQSPAEVSARVEVPTTGFMPGAMVRVKARPELTGVVTQVADSGSQLRVTVFHGQLVQTYYETQLELVETMSGEQLSAEDLKVRLTAAHVLHPSVSRLYSLNSGRIEYEPYQYRPVMKLINADRPRLLIADDVGVGKTIEAGLIIKELQARQKLDSILVVCPKPLVVEDKWRGELKRFDEDFAPLDSATLRHCVDETRAEGRWPARYRKAILPYSLLDEKLLLGDDTGRRSRAGLVSLMPPVKFDLVIVDEAHHVRNSNTWSHRVVKHFLDSAEAAVLISATPIQTGSDDLRTLLRLLRPDTFADNHAFDLMREPNAHLANLEGAIRVAADGWQAAGLEALAGALATPWGGRVLRADPRAQEVHDILGQESVSDRQRVRVLRLAQSLNTFSSLINRTRRRDIGSFTTRKPETFEVDFTPEQAAVHSDLLDLAGRISTSKGHGQSLDFVLSTLQRQAASSLNGLAPFVQDLLQHKLTPEELSEADAEVDSLDTAALEAYVAEIQDIAHRASELTEDPKLDRLLSYVEEKRQLPNNKLLLFSTFRHTLRYLFTHLEATGARVGLVHGGIPDDERRELRARFAKHQDEPDAIDVLLSSEVGTEGLDYQFCDALVNYDLPWNPMRIEQRIGRIDRRGQRSETIAIKNLVVSGTVDAVIFDRCLSRIGVFRRALGGSEAILGELTREIRKIGEDLTLSDTEREQRLQQLADNKIGRIQEQEELEEREGALFGLPLKKLDEEGVEQAASPWLAPEQLARLVKRYLADKGYDRADSLFDRPLSLLRPSKEVRAALAEDHRLIAADSTSPWGRWLAGGTESSRRLTLDPSEAVDDGIELLSPVHELVRAAAASQEAFAEQSTVSLRVTSSAIAPGLYPVAIHAWTYLGARDDFEVVVTSPDDDLSTAIAGLLVTASESSAAVETAANSELDERHYLEWTDARASHIDRARSHVESQLASLTTTHHARVELLEDQIATASHDNIRRMRESELRSVEDDYSTRSKQLEATIARSDLTTTLLCAGIVEVVDG</sequence>
<dbReference type="EMBL" id="JBEGDP010000001">
    <property type="protein sequence ID" value="MEQ7845828.1"/>
    <property type="molecule type" value="Genomic_DNA"/>
</dbReference>
<dbReference type="Gene3D" id="3.40.50.10810">
    <property type="entry name" value="Tandem AAA-ATPase domain"/>
    <property type="match status" value="1"/>
</dbReference>
<dbReference type="SMART" id="SM00490">
    <property type="entry name" value="HELICc"/>
    <property type="match status" value="1"/>
</dbReference>
<dbReference type="Proteomes" id="UP001482520">
    <property type="component" value="Unassembled WGS sequence"/>
</dbReference>
<evidence type="ECO:0000259" key="3">
    <source>
        <dbReference type="PROSITE" id="PS51194"/>
    </source>
</evidence>
<organism evidence="4 5">
    <name type="scientific">Nocardioides kribbensis</name>
    <dbReference type="NCBI Taxonomy" id="305517"/>
    <lineage>
        <taxon>Bacteria</taxon>
        <taxon>Bacillati</taxon>
        <taxon>Actinomycetota</taxon>
        <taxon>Actinomycetes</taxon>
        <taxon>Propionibacteriales</taxon>
        <taxon>Nocardioidaceae</taxon>
        <taxon>Nocardioides</taxon>
    </lineage>
</organism>
<dbReference type="PANTHER" id="PTHR45766:SF6">
    <property type="entry name" value="SWI_SNF-RELATED MATRIX-ASSOCIATED ACTIN-DEPENDENT REGULATOR OF CHROMATIN SUBFAMILY A-LIKE PROTEIN 1"/>
    <property type="match status" value="1"/>
</dbReference>
<dbReference type="RefSeq" id="WP_349803522.1">
    <property type="nucleotide sequence ID" value="NZ_JBEGDP010000001.1"/>
</dbReference>
<feature type="domain" description="Helicase C-terminal" evidence="3">
    <location>
        <begin position="672"/>
        <end position="846"/>
    </location>
</feature>
<dbReference type="InterPro" id="IPR001650">
    <property type="entry name" value="Helicase_C-like"/>
</dbReference>
<dbReference type="InterPro" id="IPR000330">
    <property type="entry name" value="SNF2_N"/>
</dbReference>
<evidence type="ECO:0000259" key="2">
    <source>
        <dbReference type="PROSITE" id="PS51192"/>
    </source>
</evidence>
<keyword evidence="5" id="KW-1185">Reference proteome</keyword>
<dbReference type="Pfam" id="PF18731">
    <property type="entry name" value="HEPN_Swt1"/>
    <property type="match status" value="1"/>
</dbReference>
<accession>A0ABV1NTK1</accession>
<dbReference type="CDD" id="cd18793">
    <property type="entry name" value="SF2_C_SNF"/>
    <property type="match status" value="1"/>
</dbReference>
<reference evidence="4 5" key="1">
    <citation type="submission" date="2024-02" db="EMBL/GenBank/DDBJ databases">
        <title>Full genome sequence of Nocardioides kribbensis.</title>
        <authorList>
            <person name="Poletto B.L."/>
            <person name="Silva G."/>
            <person name="Galante D."/>
            <person name="Campos K.R."/>
            <person name="Santos M.B.N."/>
            <person name="Sacchi C.T."/>
        </authorList>
    </citation>
    <scope>NUCLEOTIDE SEQUENCE [LARGE SCALE GENOMIC DNA]</scope>
    <source>
        <strain evidence="4 5">O4R</strain>
    </source>
</reference>
<gene>
    <name evidence="4" type="ORF">V6R90_00960</name>
</gene>
<dbReference type="SUPFAM" id="SSF52540">
    <property type="entry name" value="P-loop containing nucleoside triphosphate hydrolases"/>
    <property type="match status" value="2"/>
</dbReference>
<dbReference type="PROSITE" id="PS51192">
    <property type="entry name" value="HELICASE_ATP_BIND_1"/>
    <property type="match status" value="1"/>
</dbReference>
<comment type="caution">
    <text evidence="4">The sequence shown here is derived from an EMBL/GenBank/DDBJ whole genome shotgun (WGS) entry which is preliminary data.</text>
</comment>
<evidence type="ECO:0000256" key="1">
    <source>
        <dbReference type="ARBA" id="ARBA00022801"/>
    </source>
</evidence>